<protein>
    <recommendedName>
        <fullName evidence="4">AraC family transcriptional regulator</fullName>
    </recommendedName>
</protein>
<dbReference type="RefSeq" id="WP_052154457.1">
    <property type="nucleotide sequence ID" value="NZ_JACEIP010000044.1"/>
</dbReference>
<dbReference type="OrthoDB" id="2381377at2"/>
<dbReference type="Proteomes" id="UP000530514">
    <property type="component" value="Unassembled WGS sequence"/>
</dbReference>
<dbReference type="InterPro" id="IPR036671">
    <property type="entry name" value="DPH_MB_sf"/>
</dbReference>
<dbReference type="NCBIfam" id="NF045650">
    <property type="entry name" value="CD1247_Nterm"/>
    <property type="match status" value="1"/>
</dbReference>
<accession>A0A7W2AIR3</accession>
<organism evidence="2 3">
    <name type="scientific">Thermoactinomyces daqus</name>
    <dbReference type="NCBI Taxonomy" id="1329516"/>
    <lineage>
        <taxon>Bacteria</taxon>
        <taxon>Bacillati</taxon>
        <taxon>Bacillota</taxon>
        <taxon>Bacilli</taxon>
        <taxon>Bacillales</taxon>
        <taxon>Thermoactinomycetaceae</taxon>
        <taxon>Thermoactinomyces</taxon>
    </lineage>
</organism>
<dbReference type="InterPro" id="IPR054688">
    <property type="entry name" value="CD1247_N"/>
</dbReference>
<proteinExistence type="predicted"/>
<dbReference type="EMBL" id="JACEIP010000044">
    <property type="protein sequence ID" value="MBA4544527.1"/>
    <property type="molecule type" value="Genomic_DNA"/>
</dbReference>
<dbReference type="SUPFAM" id="SSF144217">
    <property type="entry name" value="CSL zinc finger"/>
    <property type="match status" value="1"/>
</dbReference>
<comment type="caution">
    <text evidence="2">The sequence shown here is derived from an EMBL/GenBank/DDBJ whole genome shotgun (WGS) entry which is preliminary data.</text>
</comment>
<keyword evidence="1" id="KW-0175">Coiled coil</keyword>
<evidence type="ECO:0000256" key="1">
    <source>
        <dbReference type="SAM" id="Coils"/>
    </source>
</evidence>
<sequence>MYESLRREISYIQGLLEGDSSHQHHVEYKGLNRLLDIIDQLIEANEQIARRLTELEEYVEAIDEDLNDVELLTYGEEDDEGMVEVVCPECGEEVLLDEEDLEDDSVELLCPKCHTLLEVEDVNEEEVDDLITATE</sequence>
<name>A0A7W2AIR3_9BACL</name>
<gene>
    <name evidence="2" type="ORF">H1164_16990</name>
</gene>
<evidence type="ECO:0000313" key="2">
    <source>
        <dbReference type="EMBL" id="MBA4544527.1"/>
    </source>
</evidence>
<keyword evidence="3" id="KW-1185">Reference proteome</keyword>
<evidence type="ECO:0000313" key="3">
    <source>
        <dbReference type="Proteomes" id="UP000530514"/>
    </source>
</evidence>
<reference evidence="2 3" key="1">
    <citation type="submission" date="2020-07" db="EMBL/GenBank/DDBJ databases">
        <authorList>
            <person name="Feng H."/>
        </authorList>
    </citation>
    <scope>NUCLEOTIDE SEQUENCE [LARGE SCALE GENOMIC DNA]</scope>
    <source>
        <strain evidence="3">s-11</strain>
    </source>
</reference>
<feature type="coiled-coil region" evidence="1">
    <location>
        <begin position="31"/>
        <end position="72"/>
    </location>
</feature>
<dbReference type="AlphaFoldDB" id="A0A7W2AIR3"/>
<evidence type="ECO:0008006" key="4">
    <source>
        <dbReference type="Google" id="ProtNLM"/>
    </source>
</evidence>